<dbReference type="EMBL" id="BARS01002357">
    <property type="protein sequence ID" value="GAF84522.1"/>
    <property type="molecule type" value="Genomic_DNA"/>
</dbReference>
<dbReference type="Pfam" id="PF09587">
    <property type="entry name" value="PGA_cap"/>
    <property type="match status" value="1"/>
</dbReference>
<comment type="similarity">
    <text evidence="1">Belongs to the CapA family.</text>
</comment>
<dbReference type="AlphaFoldDB" id="X0T8M5"/>
<dbReference type="InterPro" id="IPR029052">
    <property type="entry name" value="Metallo-depent_PP-like"/>
</dbReference>
<dbReference type="PANTHER" id="PTHR33393">
    <property type="entry name" value="POLYGLUTAMINE SYNTHESIS ACCESSORY PROTEIN RV0574C-RELATED"/>
    <property type="match status" value="1"/>
</dbReference>
<sequence>MSNLRLFALGDIFLWTKSRVDPFENVKGLFPKHALIFGNLETVLSDRGNPLEKRFPLRTNPGDVCYLKNAGLNIVNIANNHIMDYGEEGLFDTIDILKKNGIRFIGAGRNIREAIGSEIFKRNSLNIGFIGFTSIGITAQEKSSGCAPLSKKLMIECVSELRKQVDILVVSLHWGIEYVFYPAPEQQKLARVLIDNGADLIIGHHPHVIQGIEEYR</sequence>
<dbReference type="PANTHER" id="PTHR33393:SF13">
    <property type="entry name" value="PGA BIOSYNTHESIS PROTEIN CAPA"/>
    <property type="match status" value="1"/>
</dbReference>
<feature type="non-terminal residue" evidence="3">
    <location>
        <position position="216"/>
    </location>
</feature>
<evidence type="ECO:0000259" key="2">
    <source>
        <dbReference type="SMART" id="SM00854"/>
    </source>
</evidence>
<name>X0T8M5_9ZZZZ</name>
<organism evidence="3">
    <name type="scientific">marine sediment metagenome</name>
    <dbReference type="NCBI Taxonomy" id="412755"/>
    <lineage>
        <taxon>unclassified sequences</taxon>
        <taxon>metagenomes</taxon>
        <taxon>ecological metagenomes</taxon>
    </lineage>
</organism>
<dbReference type="InterPro" id="IPR019079">
    <property type="entry name" value="Capsule_synth_CapA"/>
</dbReference>
<evidence type="ECO:0000256" key="1">
    <source>
        <dbReference type="ARBA" id="ARBA00005662"/>
    </source>
</evidence>
<evidence type="ECO:0000313" key="3">
    <source>
        <dbReference type="EMBL" id="GAF84522.1"/>
    </source>
</evidence>
<gene>
    <name evidence="3" type="ORF">S01H1_04470</name>
</gene>
<dbReference type="SMART" id="SM00854">
    <property type="entry name" value="PGA_cap"/>
    <property type="match status" value="1"/>
</dbReference>
<dbReference type="SUPFAM" id="SSF56300">
    <property type="entry name" value="Metallo-dependent phosphatases"/>
    <property type="match status" value="1"/>
</dbReference>
<proteinExistence type="inferred from homology"/>
<reference evidence="3" key="1">
    <citation type="journal article" date="2014" name="Front. Microbiol.">
        <title>High frequency of phylogenetically diverse reductive dehalogenase-homologous genes in deep subseafloor sedimentary metagenomes.</title>
        <authorList>
            <person name="Kawai M."/>
            <person name="Futagami T."/>
            <person name="Toyoda A."/>
            <person name="Takaki Y."/>
            <person name="Nishi S."/>
            <person name="Hori S."/>
            <person name="Arai W."/>
            <person name="Tsubouchi T."/>
            <person name="Morono Y."/>
            <person name="Uchiyama I."/>
            <person name="Ito T."/>
            <person name="Fujiyama A."/>
            <person name="Inagaki F."/>
            <person name="Takami H."/>
        </authorList>
    </citation>
    <scope>NUCLEOTIDE SEQUENCE</scope>
    <source>
        <strain evidence="3">Expedition CK06-06</strain>
    </source>
</reference>
<dbReference type="Gene3D" id="3.60.21.10">
    <property type="match status" value="1"/>
</dbReference>
<accession>X0T8M5</accession>
<dbReference type="CDD" id="cd07381">
    <property type="entry name" value="MPP_CapA"/>
    <property type="match status" value="1"/>
</dbReference>
<protein>
    <recommendedName>
        <fullName evidence="2">Capsule synthesis protein CapA domain-containing protein</fullName>
    </recommendedName>
</protein>
<comment type="caution">
    <text evidence="3">The sequence shown here is derived from an EMBL/GenBank/DDBJ whole genome shotgun (WGS) entry which is preliminary data.</text>
</comment>
<feature type="domain" description="Capsule synthesis protein CapA" evidence="2">
    <location>
        <begin position="5"/>
        <end position="216"/>
    </location>
</feature>
<dbReference type="InterPro" id="IPR052169">
    <property type="entry name" value="CW_Biosynth-Accessory"/>
</dbReference>